<reference evidence="2" key="1">
    <citation type="submission" date="2021-01" db="EMBL/GenBank/DDBJ databases">
        <authorList>
            <person name="Kaushik A."/>
        </authorList>
    </citation>
    <scope>NUCLEOTIDE SEQUENCE</scope>
    <source>
        <strain evidence="2">AG5</strain>
    </source>
</reference>
<feature type="region of interest" description="Disordered" evidence="1">
    <location>
        <begin position="184"/>
        <end position="211"/>
    </location>
</feature>
<sequence>MLSDVKNVVSTLFTKHTPAKPSDPSSPTNAEKRAEAPPVSPQSNTEEENRASHIGVPIRGISSRGSGQGVIYASVDGRISVHSSPTTEAAPRISPPASPQKRLSRLWSRSRKSTDESIPKPQEPEAVESQPTEPQRIEPAATAPVEPDPAPEPQPLPSSPTTKPAKVPLKDKVMGEFKILSGRVSRDGAKVEQGIALKTGHAHPAEPEERH</sequence>
<evidence type="ECO:0000313" key="3">
    <source>
        <dbReference type="Proteomes" id="UP000663827"/>
    </source>
</evidence>
<dbReference type="Proteomes" id="UP000663827">
    <property type="component" value="Unassembled WGS sequence"/>
</dbReference>
<protein>
    <submittedName>
        <fullName evidence="2">Uncharacterized protein</fullName>
    </submittedName>
</protein>
<organism evidence="2 3">
    <name type="scientific">Rhizoctonia solani</name>
    <dbReference type="NCBI Taxonomy" id="456999"/>
    <lineage>
        <taxon>Eukaryota</taxon>
        <taxon>Fungi</taxon>
        <taxon>Dikarya</taxon>
        <taxon>Basidiomycota</taxon>
        <taxon>Agaricomycotina</taxon>
        <taxon>Agaricomycetes</taxon>
        <taxon>Cantharellales</taxon>
        <taxon>Ceratobasidiaceae</taxon>
        <taxon>Rhizoctonia</taxon>
    </lineage>
</organism>
<proteinExistence type="predicted"/>
<dbReference type="EMBL" id="CAJNJQ010000386">
    <property type="protein sequence ID" value="CAE7074520.1"/>
    <property type="molecule type" value="Genomic_DNA"/>
</dbReference>
<feature type="region of interest" description="Disordered" evidence="1">
    <location>
        <begin position="1"/>
        <end position="68"/>
    </location>
</feature>
<feature type="compositionally biased region" description="Pro residues" evidence="1">
    <location>
        <begin position="146"/>
        <end position="158"/>
    </location>
</feature>
<gene>
    <name evidence="2" type="ORF">RDB_LOCUS18628</name>
</gene>
<name>A0A8H3DVG4_9AGAM</name>
<comment type="caution">
    <text evidence="2">The sequence shown here is derived from an EMBL/GenBank/DDBJ whole genome shotgun (WGS) entry which is preliminary data.</text>
</comment>
<accession>A0A8H3DVG4</accession>
<dbReference type="AlphaFoldDB" id="A0A8H3DVG4"/>
<feature type="compositionally biased region" description="Basic residues" evidence="1">
    <location>
        <begin position="102"/>
        <end position="111"/>
    </location>
</feature>
<feature type="region of interest" description="Disordered" evidence="1">
    <location>
        <begin position="82"/>
        <end position="172"/>
    </location>
</feature>
<evidence type="ECO:0000313" key="2">
    <source>
        <dbReference type="EMBL" id="CAE7074520.1"/>
    </source>
</evidence>
<feature type="compositionally biased region" description="Low complexity" evidence="1">
    <location>
        <begin position="54"/>
        <end position="68"/>
    </location>
</feature>
<evidence type="ECO:0000256" key="1">
    <source>
        <dbReference type="SAM" id="MobiDB-lite"/>
    </source>
</evidence>